<dbReference type="InterPro" id="IPR025665">
    <property type="entry name" value="Beta-barrel_OMP_2"/>
</dbReference>
<evidence type="ECO:0000256" key="1">
    <source>
        <dbReference type="SAM" id="SignalP"/>
    </source>
</evidence>
<name>A0AA37MIJ8_SEGBR</name>
<sequence>MKKTLIVAATLLGALTANAQQPVGKFSITPKFGFSNNYTSRDMPASFYYATSIPISEYEPYIYNIESNIESNITAGSFTFYNSKSKTGITFGAEAQYQFTKVFALSGGVMYTQKGATYDTKGFSTNLTDLKGNTYKYNIDEDIKLKLDYLTIPILANVYVAKGLALKAGIQPEIAINKKMQIQTSITPSDNPFITSTNSDVKNVSTFGLSIPIGISYEYHNFVADARYNLGLTNIEKEKASGAKHQNIAITIGYKIIL</sequence>
<evidence type="ECO:0000259" key="2">
    <source>
        <dbReference type="Pfam" id="PF13568"/>
    </source>
</evidence>
<keyword evidence="1" id="KW-0732">Signal</keyword>
<evidence type="ECO:0000313" key="4">
    <source>
        <dbReference type="Proteomes" id="UP000887043"/>
    </source>
</evidence>
<comment type="caution">
    <text evidence="3">The sequence shown here is derived from an EMBL/GenBank/DDBJ whole genome shotgun (WGS) entry which is preliminary data.</text>
</comment>
<dbReference type="RefSeq" id="WP_006282835.1">
    <property type="nucleotide sequence ID" value="NZ_BPTR01000001.1"/>
</dbReference>
<reference evidence="3" key="1">
    <citation type="submission" date="2021-08" db="EMBL/GenBank/DDBJ databases">
        <title>Prevotella lacticifex sp. nov., isolated from rumen of cow.</title>
        <authorList>
            <person name="Shinkai T."/>
            <person name="Ikeyama N."/>
            <person name="Kumagai M."/>
            <person name="Ohmori H."/>
            <person name="Sakamoto M."/>
            <person name="Ohkuma M."/>
            <person name="Mitsumori M."/>
        </authorList>
    </citation>
    <scope>NUCLEOTIDE SEQUENCE</scope>
    <source>
        <strain evidence="3">DSM 11371</strain>
    </source>
</reference>
<feature type="domain" description="Outer membrane protein beta-barrel" evidence="2">
    <location>
        <begin position="19"/>
        <end position="235"/>
    </location>
</feature>
<feature type="chain" id="PRO_5041230607" description="Outer membrane protein beta-barrel domain-containing protein" evidence="1">
    <location>
        <begin position="20"/>
        <end position="258"/>
    </location>
</feature>
<feature type="signal peptide" evidence="1">
    <location>
        <begin position="1"/>
        <end position="19"/>
    </location>
</feature>
<dbReference type="AlphaFoldDB" id="A0AA37MIJ8"/>
<evidence type="ECO:0000313" key="3">
    <source>
        <dbReference type="EMBL" id="GJG26981.1"/>
    </source>
</evidence>
<proteinExistence type="predicted"/>
<accession>A0AA37MIJ8</accession>
<gene>
    <name evidence="3" type="ORF">PRRU23_06810</name>
</gene>
<dbReference type="EMBL" id="BPTR01000001">
    <property type="protein sequence ID" value="GJG26981.1"/>
    <property type="molecule type" value="Genomic_DNA"/>
</dbReference>
<dbReference type="Pfam" id="PF13568">
    <property type="entry name" value="OMP_b-brl_2"/>
    <property type="match status" value="1"/>
</dbReference>
<dbReference type="Proteomes" id="UP000887043">
    <property type="component" value="Unassembled WGS sequence"/>
</dbReference>
<protein>
    <recommendedName>
        <fullName evidence="2">Outer membrane protein beta-barrel domain-containing protein</fullName>
    </recommendedName>
</protein>
<organism evidence="3 4">
    <name type="scientific">Segatella bryantii</name>
    <name type="common">Prevotella bryantii</name>
    <dbReference type="NCBI Taxonomy" id="77095"/>
    <lineage>
        <taxon>Bacteria</taxon>
        <taxon>Pseudomonadati</taxon>
        <taxon>Bacteroidota</taxon>
        <taxon>Bacteroidia</taxon>
        <taxon>Bacteroidales</taxon>
        <taxon>Prevotellaceae</taxon>
        <taxon>Segatella</taxon>
    </lineage>
</organism>